<proteinExistence type="predicted"/>
<evidence type="ECO:0000313" key="2">
    <source>
        <dbReference type="EMBL" id="KAK7390552.1"/>
    </source>
</evidence>
<organism evidence="2 3">
    <name type="scientific">Psophocarpus tetragonolobus</name>
    <name type="common">Winged bean</name>
    <name type="synonym">Dolichos tetragonolobus</name>
    <dbReference type="NCBI Taxonomy" id="3891"/>
    <lineage>
        <taxon>Eukaryota</taxon>
        <taxon>Viridiplantae</taxon>
        <taxon>Streptophyta</taxon>
        <taxon>Embryophyta</taxon>
        <taxon>Tracheophyta</taxon>
        <taxon>Spermatophyta</taxon>
        <taxon>Magnoliopsida</taxon>
        <taxon>eudicotyledons</taxon>
        <taxon>Gunneridae</taxon>
        <taxon>Pentapetalae</taxon>
        <taxon>rosids</taxon>
        <taxon>fabids</taxon>
        <taxon>Fabales</taxon>
        <taxon>Fabaceae</taxon>
        <taxon>Papilionoideae</taxon>
        <taxon>50 kb inversion clade</taxon>
        <taxon>NPAAA clade</taxon>
        <taxon>indigoferoid/millettioid clade</taxon>
        <taxon>Phaseoleae</taxon>
        <taxon>Psophocarpus</taxon>
    </lineage>
</organism>
<accession>A0AAN9XFT2</accession>
<keyword evidence="1" id="KW-1133">Transmembrane helix</keyword>
<keyword evidence="1" id="KW-0472">Membrane</keyword>
<gene>
    <name evidence="2" type="ORF">VNO78_25861</name>
</gene>
<protein>
    <submittedName>
        <fullName evidence="2">Uncharacterized protein</fullName>
    </submittedName>
</protein>
<dbReference type="Proteomes" id="UP001386955">
    <property type="component" value="Unassembled WGS sequence"/>
</dbReference>
<feature type="transmembrane region" description="Helical" evidence="1">
    <location>
        <begin position="88"/>
        <end position="114"/>
    </location>
</feature>
<sequence>MMAHGDIYLLHNVFNLSGGQKQCIQLVRAVHQDSDIYLLHNVFSTGPLASVMREGMIVQSGKYNDLLDSGMDFSALVAQHGKNFKAQFLYLLFLFTFSLLSTTVLILIVTSLYIAKPISFSATLFAIPRIFNCLFLSFPKAAMVVEVVGVGRLVATGVGVIGEVEIGEEGTEGRITE</sequence>
<comment type="caution">
    <text evidence="2">The sequence shown here is derived from an EMBL/GenBank/DDBJ whole genome shotgun (WGS) entry which is preliminary data.</text>
</comment>
<evidence type="ECO:0000256" key="1">
    <source>
        <dbReference type="SAM" id="Phobius"/>
    </source>
</evidence>
<dbReference type="SUPFAM" id="SSF52540">
    <property type="entry name" value="P-loop containing nucleoside triphosphate hydrolases"/>
    <property type="match status" value="1"/>
</dbReference>
<dbReference type="AlphaFoldDB" id="A0AAN9XFT2"/>
<dbReference type="InterPro" id="IPR027417">
    <property type="entry name" value="P-loop_NTPase"/>
</dbReference>
<keyword evidence="1" id="KW-0812">Transmembrane</keyword>
<name>A0AAN9XFT2_PSOTE</name>
<evidence type="ECO:0000313" key="3">
    <source>
        <dbReference type="Proteomes" id="UP001386955"/>
    </source>
</evidence>
<keyword evidence="3" id="KW-1185">Reference proteome</keyword>
<reference evidence="2 3" key="1">
    <citation type="submission" date="2024-01" db="EMBL/GenBank/DDBJ databases">
        <title>The genomes of 5 underutilized Papilionoideae crops provide insights into root nodulation and disease resistanc.</title>
        <authorList>
            <person name="Jiang F."/>
        </authorList>
    </citation>
    <scope>NUCLEOTIDE SEQUENCE [LARGE SCALE GENOMIC DNA]</scope>
    <source>
        <strain evidence="2">DUOXIRENSHENG_FW03</strain>
        <tissue evidence="2">Leaves</tissue>
    </source>
</reference>
<dbReference type="EMBL" id="JAYMYS010000006">
    <property type="protein sequence ID" value="KAK7390552.1"/>
    <property type="molecule type" value="Genomic_DNA"/>
</dbReference>